<dbReference type="SUPFAM" id="SSF54211">
    <property type="entry name" value="Ribosomal protein S5 domain 2-like"/>
    <property type="match status" value="2"/>
</dbReference>
<dbReference type="NCBIfam" id="NF002114">
    <property type="entry name" value="PRK00951.2-4"/>
    <property type="match status" value="1"/>
</dbReference>
<comment type="similarity">
    <text evidence="6 7">Belongs to the imidazoleglycerol-phosphate dehydratase family.</text>
</comment>
<evidence type="ECO:0000256" key="4">
    <source>
        <dbReference type="ARBA" id="ARBA00023102"/>
    </source>
</evidence>
<dbReference type="InterPro" id="IPR020568">
    <property type="entry name" value="Ribosomal_Su5_D2-typ_SF"/>
</dbReference>
<evidence type="ECO:0000313" key="10">
    <source>
        <dbReference type="Proteomes" id="UP000266389"/>
    </source>
</evidence>
<comment type="catalytic activity">
    <reaction evidence="6 7">
        <text>D-erythro-1-(imidazol-4-yl)glycerol 3-phosphate = 3-(imidazol-4-yl)-2-oxopropyl phosphate + H2O</text>
        <dbReference type="Rhea" id="RHEA:11040"/>
        <dbReference type="ChEBI" id="CHEBI:15377"/>
        <dbReference type="ChEBI" id="CHEBI:57766"/>
        <dbReference type="ChEBI" id="CHEBI:58278"/>
        <dbReference type="EC" id="4.2.1.19"/>
    </reaction>
</comment>
<evidence type="ECO:0000256" key="1">
    <source>
        <dbReference type="ARBA" id="ARBA00005047"/>
    </source>
</evidence>
<gene>
    <name evidence="6 9" type="primary">hisB</name>
    <name evidence="9" type="ORF">D0433_13665</name>
</gene>
<dbReference type="FunFam" id="3.30.230.40:FF:000001">
    <property type="entry name" value="Imidazoleglycerol-phosphate dehydratase HisB"/>
    <property type="match status" value="1"/>
</dbReference>
<comment type="pathway">
    <text evidence="1 6 7">Amino-acid biosynthesis; L-histidine biosynthesis; L-histidine from 5-phospho-alpha-D-ribose 1-diphosphate: step 6/9.</text>
</comment>
<sequence length="219" mass="24483">MNASQDLTRKASARSRNGKAPHKERPQRKATYVRKTKETDISVSLNLDGEGCYDIQTGIHFLNHMLELFAKHSRIDLQLSCKGDLHVDDHHSVEDIAIALGHALADALGDKVGIERYGYAFVPMDETLARAVVDLSGRSYLVFRAQFSRAKISDMATEMVEHFFFSLAEHLKANIHLEILYGKNTHHKIEALFKAFAVALRHAVKVSSDQIASTKGTLK</sequence>
<keyword evidence="6" id="KW-0963">Cytoplasm</keyword>
<evidence type="ECO:0000313" key="9">
    <source>
        <dbReference type="EMBL" id="RFM22864.1"/>
    </source>
</evidence>
<dbReference type="GO" id="GO:0004424">
    <property type="term" value="F:imidazoleglycerol-phosphate dehydratase activity"/>
    <property type="evidence" value="ECO:0007669"/>
    <property type="project" value="UniProtKB-UniRule"/>
</dbReference>
<keyword evidence="3 6" id="KW-0028">Amino-acid biosynthesis</keyword>
<reference evidence="9 10" key="1">
    <citation type="journal article" date="2011" name="ISME J.">
        <title>Community ecology of hot spring cyanobacterial mats: predominant populations and their functional potential.</title>
        <authorList>
            <person name="Klatt C.G."/>
            <person name="Wood J.M."/>
            <person name="Rusch D.B."/>
            <person name="Bateson M.M."/>
            <person name="Hamamura N."/>
            <person name="Heidelberg J.F."/>
            <person name="Grossman A.R."/>
            <person name="Bhaya D."/>
            <person name="Cohan F.M."/>
            <person name="Kuhl M."/>
            <person name="Bryant D.A."/>
            <person name="Ward D.M."/>
        </authorList>
    </citation>
    <scope>NUCLEOTIDE SEQUENCE [LARGE SCALE GENOMIC DNA]</scope>
    <source>
        <strain evidence="9">OS</strain>
    </source>
</reference>
<name>A0A395LZ04_9BACT</name>
<dbReference type="InterPro" id="IPR038494">
    <property type="entry name" value="IGPD_sf"/>
</dbReference>
<dbReference type="GO" id="GO:0000105">
    <property type="term" value="P:L-histidine biosynthetic process"/>
    <property type="evidence" value="ECO:0007669"/>
    <property type="project" value="UniProtKB-UniRule"/>
</dbReference>
<dbReference type="HAMAP" id="MF_00076">
    <property type="entry name" value="HisB"/>
    <property type="match status" value="1"/>
</dbReference>
<organism evidence="9 10">
    <name type="scientific">Candidatus Thermochlorobacter aerophilus</name>
    <dbReference type="NCBI Taxonomy" id="1868324"/>
    <lineage>
        <taxon>Bacteria</taxon>
        <taxon>Pseudomonadati</taxon>
        <taxon>Chlorobiota</taxon>
        <taxon>Chlorobiia</taxon>
        <taxon>Chlorobiales</taxon>
        <taxon>Candidatus Thermochlorobacteriaceae</taxon>
        <taxon>Candidatus Thermochlorobacter</taxon>
    </lineage>
</organism>
<dbReference type="CDD" id="cd07914">
    <property type="entry name" value="IGPD"/>
    <property type="match status" value="1"/>
</dbReference>
<dbReference type="Proteomes" id="UP000266389">
    <property type="component" value="Unassembled WGS sequence"/>
</dbReference>
<proteinExistence type="inferred from homology"/>
<protein>
    <recommendedName>
        <fullName evidence="2 6">Imidazoleglycerol-phosphate dehydratase</fullName>
        <shortName evidence="6">IGPD</shortName>
        <ecNumber evidence="6 7">4.2.1.19</ecNumber>
    </recommendedName>
</protein>
<dbReference type="EMBL" id="PHFL01000072">
    <property type="protein sequence ID" value="RFM22864.1"/>
    <property type="molecule type" value="Genomic_DNA"/>
</dbReference>
<evidence type="ECO:0000256" key="2">
    <source>
        <dbReference type="ARBA" id="ARBA00016664"/>
    </source>
</evidence>
<dbReference type="PROSITE" id="PS00954">
    <property type="entry name" value="IGP_DEHYDRATASE_1"/>
    <property type="match status" value="1"/>
</dbReference>
<dbReference type="EC" id="4.2.1.19" evidence="6 7"/>
<feature type="compositionally biased region" description="Basic residues" evidence="8">
    <location>
        <begin position="11"/>
        <end position="34"/>
    </location>
</feature>
<evidence type="ECO:0000256" key="3">
    <source>
        <dbReference type="ARBA" id="ARBA00022605"/>
    </source>
</evidence>
<dbReference type="FunFam" id="3.30.230.40:FF:000003">
    <property type="entry name" value="Imidazoleglycerol-phosphate dehydratase HisB"/>
    <property type="match status" value="1"/>
</dbReference>
<dbReference type="PANTHER" id="PTHR23133">
    <property type="entry name" value="IMIDAZOLEGLYCEROL-PHOSPHATE DEHYDRATASE HIS7"/>
    <property type="match status" value="1"/>
</dbReference>
<evidence type="ECO:0000256" key="7">
    <source>
        <dbReference type="RuleBase" id="RU000599"/>
    </source>
</evidence>
<accession>A0A395LZ04</accession>
<dbReference type="GO" id="GO:0005737">
    <property type="term" value="C:cytoplasm"/>
    <property type="evidence" value="ECO:0007669"/>
    <property type="project" value="UniProtKB-SubCell"/>
</dbReference>
<keyword evidence="4 6" id="KW-0368">Histidine biosynthesis</keyword>
<dbReference type="PROSITE" id="PS00955">
    <property type="entry name" value="IGP_DEHYDRATASE_2"/>
    <property type="match status" value="1"/>
</dbReference>
<evidence type="ECO:0000256" key="6">
    <source>
        <dbReference type="HAMAP-Rule" id="MF_00076"/>
    </source>
</evidence>
<dbReference type="UniPathway" id="UPA00031">
    <property type="reaction ID" value="UER00011"/>
</dbReference>
<evidence type="ECO:0000256" key="5">
    <source>
        <dbReference type="ARBA" id="ARBA00023239"/>
    </source>
</evidence>
<keyword evidence="5 6" id="KW-0456">Lyase</keyword>
<dbReference type="Gene3D" id="3.30.230.40">
    <property type="entry name" value="Imidazole glycerol phosphate dehydratase, domain 1"/>
    <property type="match status" value="2"/>
</dbReference>
<dbReference type="InterPro" id="IPR000807">
    <property type="entry name" value="ImidazoleglycerolP_deHydtase"/>
</dbReference>
<dbReference type="PANTHER" id="PTHR23133:SF2">
    <property type="entry name" value="IMIDAZOLEGLYCEROL-PHOSPHATE DEHYDRATASE"/>
    <property type="match status" value="1"/>
</dbReference>
<evidence type="ECO:0000256" key="8">
    <source>
        <dbReference type="SAM" id="MobiDB-lite"/>
    </source>
</evidence>
<dbReference type="AlphaFoldDB" id="A0A395LZ04"/>
<dbReference type="Pfam" id="PF00475">
    <property type="entry name" value="IGPD"/>
    <property type="match status" value="1"/>
</dbReference>
<comment type="subcellular location">
    <subcellularLocation>
        <location evidence="6 7">Cytoplasm</location>
    </subcellularLocation>
</comment>
<dbReference type="NCBIfam" id="NF002111">
    <property type="entry name" value="PRK00951.2-1"/>
    <property type="match status" value="1"/>
</dbReference>
<comment type="caution">
    <text evidence="9">The sequence shown here is derived from an EMBL/GenBank/DDBJ whole genome shotgun (WGS) entry which is preliminary data.</text>
</comment>
<feature type="region of interest" description="Disordered" evidence="8">
    <location>
        <begin position="1"/>
        <end position="34"/>
    </location>
</feature>
<dbReference type="InterPro" id="IPR020565">
    <property type="entry name" value="ImidazoleglycerP_deHydtase_CS"/>
</dbReference>